<protein>
    <submittedName>
        <fullName evidence="3 4">Secreted protein</fullName>
    </submittedName>
</protein>
<feature type="region of interest" description="Disordered" evidence="1">
    <location>
        <begin position="69"/>
        <end position="124"/>
    </location>
</feature>
<feature type="compositionally biased region" description="Low complexity" evidence="1">
    <location>
        <begin position="101"/>
        <end position="112"/>
    </location>
</feature>
<dbReference type="Proteomes" id="UP000887569">
    <property type="component" value="Unplaced"/>
</dbReference>
<reference evidence="3 4" key="1">
    <citation type="submission" date="2022-11" db="UniProtKB">
        <authorList>
            <consortium name="WormBaseParasite"/>
        </authorList>
    </citation>
    <scope>IDENTIFICATION</scope>
</reference>
<dbReference type="AlphaFoldDB" id="A0A915APP5"/>
<dbReference type="WBParaSite" id="PgR013_g022_t02">
    <property type="protein sequence ID" value="PgR013_g022_t02"/>
    <property type="gene ID" value="PgR013_g022"/>
</dbReference>
<evidence type="ECO:0000313" key="4">
    <source>
        <dbReference type="WBParaSite" id="PgR013_g022_t02"/>
    </source>
</evidence>
<organism evidence="2 3">
    <name type="scientific">Parascaris univalens</name>
    <name type="common">Nematode worm</name>
    <dbReference type="NCBI Taxonomy" id="6257"/>
    <lineage>
        <taxon>Eukaryota</taxon>
        <taxon>Metazoa</taxon>
        <taxon>Ecdysozoa</taxon>
        <taxon>Nematoda</taxon>
        <taxon>Chromadorea</taxon>
        <taxon>Rhabditida</taxon>
        <taxon>Spirurina</taxon>
        <taxon>Ascaridomorpha</taxon>
        <taxon>Ascaridoidea</taxon>
        <taxon>Ascarididae</taxon>
        <taxon>Parascaris</taxon>
    </lineage>
</organism>
<evidence type="ECO:0000256" key="1">
    <source>
        <dbReference type="SAM" id="MobiDB-lite"/>
    </source>
</evidence>
<dbReference type="WBParaSite" id="PgR013_g022_t01">
    <property type="protein sequence ID" value="PgR013_g022_t01"/>
    <property type="gene ID" value="PgR013_g022"/>
</dbReference>
<name>A0A915APP5_PARUN</name>
<feature type="compositionally biased region" description="Low complexity" evidence="1">
    <location>
        <begin position="82"/>
        <end position="94"/>
    </location>
</feature>
<sequence length="124" mass="14007">MVFNLWECEHFSLVMQLWPLTASHKILSAVLPHKSFRHQRSANMMMESSNTMKVALNSVESTIGMNPINPVLLEHAPPPPTTQQQQQQHQVQRPLGGILLSKQSNSSTSSNRRSARKRHGSKRS</sequence>
<feature type="compositionally biased region" description="Basic residues" evidence="1">
    <location>
        <begin position="113"/>
        <end position="124"/>
    </location>
</feature>
<keyword evidence="2" id="KW-1185">Reference proteome</keyword>
<proteinExistence type="predicted"/>
<accession>A0A915APP5</accession>
<evidence type="ECO:0000313" key="2">
    <source>
        <dbReference type="Proteomes" id="UP000887569"/>
    </source>
</evidence>
<evidence type="ECO:0000313" key="3">
    <source>
        <dbReference type="WBParaSite" id="PgR013_g022_t01"/>
    </source>
</evidence>